<dbReference type="InterPro" id="IPR036063">
    <property type="entry name" value="Smr_dom_sf"/>
</dbReference>
<comment type="function">
    <text evidence="7">Acts as a ribosome collision sensor, splitting the ribosome into its 2 subunits. Detects stalled/collided 70S ribosomes which it binds and splits by an ATP-hydrolysis driven conformational change. Acts upstream of the ribosome quality control system (RQC), a ribosome-associated complex that mediates the extraction of incompletely synthesized nascent chains from stalled ribosomes and their subsequent degradation. Probably generates substrates for RQC.</text>
</comment>
<comment type="subunit">
    <text evidence="7">Homodimer. Binds to stalled ribosomes, contacting rRNA.</text>
</comment>
<dbReference type="GO" id="GO:0030983">
    <property type="term" value="F:mismatched DNA binding"/>
    <property type="evidence" value="ECO:0007669"/>
    <property type="project" value="InterPro"/>
</dbReference>
<dbReference type="InterPro" id="IPR005747">
    <property type="entry name" value="MutS2"/>
</dbReference>
<dbReference type="GO" id="GO:0140664">
    <property type="term" value="F:ATP-dependent DNA damage sensor activity"/>
    <property type="evidence" value="ECO:0007669"/>
    <property type="project" value="InterPro"/>
</dbReference>
<dbReference type="SMART" id="SM00463">
    <property type="entry name" value="SMR"/>
    <property type="match status" value="1"/>
</dbReference>
<evidence type="ECO:0000256" key="5">
    <source>
        <dbReference type="ARBA" id="ARBA00022884"/>
    </source>
</evidence>
<dbReference type="Gene3D" id="3.40.50.300">
    <property type="entry name" value="P-loop containing nucleotide triphosphate hydrolases"/>
    <property type="match status" value="1"/>
</dbReference>
<dbReference type="SMART" id="SM00534">
    <property type="entry name" value="MUTSac"/>
    <property type="match status" value="1"/>
</dbReference>
<keyword evidence="7" id="KW-0540">Nuclease</keyword>
<dbReference type="SUPFAM" id="SSF48334">
    <property type="entry name" value="DNA repair protein MutS, domain III"/>
    <property type="match status" value="1"/>
</dbReference>
<feature type="binding site" evidence="7">
    <location>
        <begin position="334"/>
        <end position="341"/>
    </location>
    <ligand>
        <name>ATP</name>
        <dbReference type="ChEBI" id="CHEBI:30616"/>
    </ligand>
</feature>
<dbReference type="HAMAP" id="MF_00092">
    <property type="entry name" value="MutS2"/>
    <property type="match status" value="1"/>
</dbReference>
<dbReference type="GO" id="GO:0016887">
    <property type="term" value="F:ATP hydrolysis activity"/>
    <property type="evidence" value="ECO:0007669"/>
    <property type="project" value="InterPro"/>
</dbReference>
<keyword evidence="5 7" id="KW-0694">RNA-binding</keyword>
<keyword evidence="4 7" id="KW-0067">ATP-binding</keyword>
<evidence type="ECO:0000256" key="1">
    <source>
        <dbReference type="ARBA" id="ARBA00022730"/>
    </source>
</evidence>
<dbReference type="InterPro" id="IPR027417">
    <property type="entry name" value="P-loop_NTPase"/>
</dbReference>
<dbReference type="PROSITE" id="PS00486">
    <property type="entry name" value="DNA_MISMATCH_REPAIR_2"/>
    <property type="match status" value="1"/>
</dbReference>
<dbReference type="SUPFAM" id="SSF160443">
    <property type="entry name" value="SMR domain-like"/>
    <property type="match status" value="1"/>
</dbReference>
<dbReference type="InterPro" id="IPR036187">
    <property type="entry name" value="DNA_mismatch_repair_MutS_sf"/>
</dbReference>
<dbReference type="EMBL" id="JAATJA010000001">
    <property type="protein sequence ID" value="NJB66882.1"/>
    <property type="molecule type" value="Genomic_DNA"/>
</dbReference>
<dbReference type="GO" id="GO:0043023">
    <property type="term" value="F:ribosomal large subunit binding"/>
    <property type="evidence" value="ECO:0007669"/>
    <property type="project" value="UniProtKB-UniRule"/>
</dbReference>
<keyword evidence="2 7" id="KW-0547">Nucleotide-binding</keyword>
<dbReference type="Gene3D" id="3.30.1370.110">
    <property type="match status" value="1"/>
</dbReference>
<protein>
    <recommendedName>
        <fullName evidence="7">Endonuclease MutS2</fullName>
        <ecNumber evidence="7">3.1.-.-</ecNumber>
    </recommendedName>
    <alternativeName>
        <fullName evidence="7">Ribosome-associated protein quality control-upstream factor</fullName>
        <shortName evidence="7">RQC-upstream factor</shortName>
        <shortName evidence="7">RqcU</shortName>
        <ecNumber evidence="7">3.6.4.-</ecNumber>
    </alternativeName>
</protein>
<reference evidence="9 10" key="1">
    <citation type="submission" date="2020-03" db="EMBL/GenBank/DDBJ databases">
        <title>Genomic Encyclopedia of Type Strains, Phase IV (KMG-IV): sequencing the most valuable type-strain genomes for metagenomic binning, comparative biology and taxonomic classification.</title>
        <authorList>
            <person name="Goeker M."/>
        </authorList>
    </citation>
    <scope>NUCLEOTIDE SEQUENCE [LARGE SCALE GENOMIC DNA]</scope>
    <source>
        <strain evidence="9 10">DSM 24233</strain>
    </source>
</reference>
<dbReference type="NCBIfam" id="TIGR01069">
    <property type="entry name" value="mutS2"/>
    <property type="match status" value="1"/>
</dbReference>
<feature type="domain" description="Smr" evidence="8">
    <location>
        <begin position="697"/>
        <end position="772"/>
    </location>
</feature>
<keyword evidence="10" id="KW-1185">Reference proteome</keyword>
<dbReference type="GO" id="GO:0006298">
    <property type="term" value="P:mismatch repair"/>
    <property type="evidence" value="ECO:0007669"/>
    <property type="project" value="InterPro"/>
</dbReference>
<organism evidence="9 10">
    <name type="scientific">Desulfobaculum xiamenense</name>
    <dbReference type="NCBI Taxonomy" id="995050"/>
    <lineage>
        <taxon>Bacteria</taxon>
        <taxon>Pseudomonadati</taxon>
        <taxon>Thermodesulfobacteriota</taxon>
        <taxon>Desulfovibrionia</taxon>
        <taxon>Desulfovibrionales</taxon>
        <taxon>Desulfovibrionaceae</taxon>
        <taxon>Desulfobaculum</taxon>
    </lineage>
</organism>
<evidence type="ECO:0000256" key="4">
    <source>
        <dbReference type="ARBA" id="ARBA00022840"/>
    </source>
</evidence>
<comment type="function">
    <text evidence="7">Endonuclease that is involved in the suppression of homologous recombination and thus may have a key role in the control of bacterial genetic diversity.</text>
</comment>
<dbReference type="EC" id="3.6.4.-" evidence="7"/>
<dbReference type="GO" id="GO:0072344">
    <property type="term" value="P:rescue of stalled ribosome"/>
    <property type="evidence" value="ECO:0007669"/>
    <property type="project" value="UniProtKB-UniRule"/>
</dbReference>
<proteinExistence type="inferred from homology"/>
<dbReference type="Proteomes" id="UP000580856">
    <property type="component" value="Unassembled WGS sequence"/>
</dbReference>
<keyword evidence="7" id="KW-0255">Endonuclease</keyword>
<dbReference type="PIRSF" id="PIRSF005814">
    <property type="entry name" value="MutS_YshD"/>
    <property type="match status" value="1"/>
</dbReference>
<keyword evidence="6 7" id="KW-0238">DNA-binding</keyword>
<dbReference type="InterPro" id="IPR000432">
    <property type="entry name" value="DNA_mismatch_repair_MutS_C"/>
</dbReference>
<dbReference type="PANTHER" id="PTHR48466">
    <property type="entry name" value="OS10G0509000 PROTEIN-RELATED"/>
    <property type="match status" value="1"/>
</dbReference>
<evidence type="ECO:0000256" key="2">
    <source>
        <dbReference type="ARBA" id="ARBA00022741"/>
    </source>
</evidence>
<dbReference type="AlphaFoldDB" id="A0A846QK81"/>
<dbReference type="RefSeq" id="WP_167939978.1">
    <property type="nucleotide sequence ID" value="NZ_JAATJA010000001.1"/>
</dbReference>
<sequence>MESRTLQLLEFPKVLELVAGYCASESGAQRVLAIRPFEDSLTLAHELDLLRQWLTWNAETRFKLGTFPPLDGLFEHLGQPSAVLDLDALWAVSEVLGTAREAREVLERIDEERFPLLAALVGRNWPQKLWSALRRCLGRDGNIRDEASPELFSVRQEIRQIHSRCYKRVKEFIENEGLSNFLQDDFVTISSDRYVIPLKTGAKGRVRGVIHDYSQTGETCYCEPLFLVDMNNQLQDFKQEEREAEREVLRFLTDLARQEYDELEGAYEFLITSDMLAAKTSFAGDYDARTIEIGEGSPLNLRTVRHPLLMKTGGHAIPVDIVLHEGQRALIISGGNAGGKTVCLKTMGLAALMALSALPVSADEGSSMPAWGRIFVVLGDEQSIEDSLSTFTAQIKHLSGAFAAIDDRTLVIMDEFGAGTDPSQGAALAQAVVDSVLDKGAWLGVATHFPALKAYALSREGVRAASVLFHPVSKKPLYQLAYDQVGASQALDVAREHGLPEEILQRAEQYLLLDGSDTSRIVERLNELAVARANELSALEEERHKLHDKRLRFSERYEREKKVLMDEIRAQAQSVLQEWNKGRIGHKEARRKLAEARQSLAGTGSGVAAETPIAPAVSDELAWTDVTVGGTYGYAAWGKNGVVQEKDDRRQRVKLDMGGVAVWVGLSEIAPQAKQGGTVRPAATGTANVRKSASLSLDLRGMRADAALAELARYIDGAVLSGHHRVEIVHGRGTGALRREVHEFLRTFPPVDSYSLAPEDQGGDGMTIVELK</sequence>
<dbReference type="PANTHER" id="PTHR48466:SF2">
    <property type="entry name" value="OS10G0509000 PROTEIN"/>
    <property type="match status" value="1"/>
</dbReference>
<evidence type="ECO:0000256" key="3">
    <source>
        <dbReference type="ARBA" id="ARBA00022801"/>
    </source>
</evidence>
<comment type="caution">
    <text evidence="9">The sequence shown here is derived from an EMBL/GenBank/DDBJ whole genome shotgun (WGS) entry which is preliminary data.</text>
</comment>
<dbReference type="SUPFAM" id="SSF52540">
    <property type="entry name" value="P-loop containing nucleoside triphosphate hydrolases"/>
    <property type="match status" value="1"/>
</dbReference>
<evidence type="ECO:0000313" key="9">
    <source>
        <dbReference type="EMBL" id="NJB66882.1"/>
    </source>
</evidence>
<evidence type="ECO:0000259" key="8">
    <source>
        <dbReference type="PROSITE" id="PS50828"/>
    </source>
</evidence>
<dbReference type="SMART" id="SM00533">
    <property type="entry name" value="MUTSd"/>
    <property type="match status" value="1"/>
</dbReference>
<accession>A0A846QK81</accession>
<dbReference type="GO" id="GO:0045910">
    <property type="term" value="P:negative regulation of DNA recombination"/>
    <property type="evidence" value="ECO:0007669"/>
    <property type="project" value="InterPro"/>
</dbReference>
<keyword evidence="3 7" id="KW-0378">Hydrolase</keyword>
<dbReference type="GO" id="GO:0005524">
    <property type="term" value="F:ATP binding"/>
    <property type="evidence" value="ECO:0007669"/>
    <property type="project" value="UniProtKB-UniRule"/>
</dbReference>
<gene>
    <name evidence="7" type="primary">mutS2</name>
    <name evidence="7" type="synonym">rqcU</name>
    <name evidence="9" type="ORF">GGQ74_000522</name>
</gene>
<name>A0A846QK81_9BACT</name>
<dbReference type="Pfam" id="PF01713">
    <property type="entry name" value="Smr"/>
    <property type="match status" value="1"/>
</dbReference>
<dbReference type="InterPro" id="IPR002625">
    <property type="entry name" value="Smr_dom"/>
</dbReference>
<dbReference type="PROSITE" id="PS50828">
    <property type="entry name" value="SMR"/>
    <property type="match status" value="1"/>
</dbReference>
<dbReference type="GO" id="GO:0004519">
    <property type="term" value="F:endonuclease activity"/>
    <property type="evidence" value="ECO:0007669"/>
    <property type="project" value="UniProtKB-UniRule"/>
</dbReference>
<evidence type="ECO:0000256" key="7">
    <source>
        <dbReference type="HAMAP-Rule" id="MF_00092"/>
    </source>
</evidence>
<dbReference type="Pfam" id="PF00488">
    <property type="entry name" value="MutS_V"/>
    <property type="match status" value="1"/>
</dbReference>
<dbReference type="GO" id="GO:0019843">
    <property type="term" value="F:rRNA binding"/>
    <property type="evidence" value="ECO:0007669"/>
    <property type="project" value="UniProtKB-UniRule"/>
</dbReference>
<comment type="similarity">
    <text evidence="7">Belongs to the DNA mismatch repair MutS family. MutS2 subfamily.</text>
</comment>
<dbReference type="EC" id="3.1.-.-" evidence="7"/>
<keyword evidence="1 7" id="KW-0699">rRNA-binding</keyword>
<dbReference type="InterPro" id="IPR007696">
    <property type="entry name" value="DNA_mismatch_repair_MutS_core"/>
</dbReference>
<evidence type="ECO:0000256" key="6">
    <source>
        <dbReference type="ARBA" id="ARBA00023125"/>
    </source>
</evidence>
<evidence type="ECO:0000313" key="10">
    <source>
        <dbReference type="Proteomes" id="UP000580856"/>
    </source>
</evidence>
<dbReference type="InterPro" id="IPR045076">
    <property type="entry name" value="MutS"/>
</dbReference>